<protein>
    <submittedName>
        <fullName evidence="2">Uncharacterized protein</fullName>
    </submittedName>
</protein>
<name>A0A316VLJ7_9BASI</name>
<dbReference type="Proteomes" id="UP000245771">
    <property type="component" value="Unassembled WGS sequence"/>
</dbReference>
<evidence type="ECO:0000313" key="2">
    <source>
        <dbReference type="EMBL" id="PWN36961.1"/>
    </source>
</evidence>
<dbReference type="AlphaFoldDB" id="A0A316VLJ7"/>
<dbReference type="RefSeq" id="XP_025357263.1">
    <property type="nucleotide sequence ID" value="XM_025498112.1"/>
</dbReference>
<dbReference type="InParanoid" id="A0A316VLJ7"/>
<feature type="signal peptide" evidence="1">
    <location>
        <begin position="1"/>
        <end position="20"/>
    </location>
</feature>
<dbReference type="EMBL" id="KZ819602">
    <property type="protein sequence ID" value="PWN36961.1"/>
    <property type="molecule type" value="Genomic_DNA"/>
</dbReference>
<feature type="chain" id="PRO_5016423040" evidence="1">
    <location>
        <begin position="21"/>
        <end position="146"/>
    </location>
</feature>
<organism evidence="2 3">
    <name type="scientific">Meira miltonrushii</name>
    <dbReference type="NCBI Taxonomy" id="1280837"/>
    <lineage>
        <taxon>Eukaryota</taxon>
        <taxon>Fungi</taxon>
        <taxon>Dikarya</taxon>
        <taxon>Basidiomycota</taxon>
        <taxon>Ustilaginomycotina</taxon>
        <taxon>Exobasidiomycetes</taxon>
        <taxon>Exobasidiales</taxon>
        <taxon>Brachybasidiaceae</taxon>
        <taxon>Meira</taxon>
    </lineage>
</organism>
<keyword evidence="1" id="KW-0732">Signal</keyword>
<sequence>MHLKLYILFLTVVSVYLAFASPVPKEAQVNPKRDDINVPAIDTLYKRADSLYVWVEFCEEEGKNCVGHINPYNNKCFTIFGKKKYIRFHSKLLLDRDSFTLNTASLEYQTYCPKNIVAAQTFDHPQNNTLLEIDHPGVKYYFSYPY</sequence>
<proteinExistence type="predicted"/>
<accession>A0A316VLJ7</accession>
<evidence type="ECO:0000313" key="3">
    <source>
        <dbReference type="Proteomes" id="UP000245771"/>
    </source>
</evidence>
<keyword evidence="3" id="KW-1185">Reference proteome</keyword>
<evidence type="ECO:0000256" key="1">
    <source>
        <dbReference type="SAM" id="SignalP"/>
    </source>
</evidence>
<gene>
    <name evidence="2" type="ORF">FA14DRAFT_159228</name>
</gene>
<reference evidence="2 3" key="1">
    <citation type="journal article" date="2018" name="Mol. Biol. Evol.">
        <title>Broad Genomic Sampling Reveals a Smut Pathogenic Ancestry of the Fungal Clade Ustilaginomycotina.</title>
        <authorList>
            <person name="Kijpornyongpan T."/>
            <person name="Mondo S.J."/>
            <person name="Barry K."/>
            <person name="Sandor L."/>
            <person name="Lee J."/>
            <person name="Lipzen A."/>
            <person name="Pangilinan J."/>
            <person name="LaButti K."/>
            <person name="Hainaut M."/>
            <person name="Henrissat B."/>
            <person name="Grigoriev I.V."/>
            <person name="Spatafora J.W."/>
            <person name="Aime M.C."/>
        </authorList>
    </citation>
    <scope>NUCLEOTIDE SEQUENCE [LARGE SCALE GENOMIC DNA]</scope>
    <source>
        <strain evidence="2 3">MCA 3882</strain>
    </source>
</reference>
<dbReference type="GeneID" id="37019893"/>